<name>A0A814LFE6_9BILA</name>
<evidence type="ECO:0000256" key="1">
    <source>
        <dbReference type="SAM" id="MobiDB-lite"/>
    </source>
</evidence>
<feature type="compositionally biased region" description="Basic and acidic residues" evidence="1">
    <location>
        <begin position="293"/>
        <end position="303"/>
    </location>
</feature>
<organism evidence="2 3">
    <name type="scientific">Brachionus calyciflorus</name>
    <dbReference type="NCBI Taxonomy" id="104777"/>
    <lineage>
        <taxon>Eukaryota</taxon>
        <taxon>Metazoa</taxon>
        <taxon>Spiralia</taxon>
        <taxon>Gnathifera</taxon>
        <taxon>Rotifera</taxon>
        <taxon>Eurotatoria</taxon>
        <taxon>Monogononta</taxon>
        <taxon>Pseudotrocha</taxon>
        <taxon>Ploima</taxon>
        <taxon>Brachionidae</taxon>
        <taxon>Brachionus</taxon>
    </lineage>
</organism>
<reference evidence="2" key="1">
    <citation type="submission" date="2021-02" db="EMBL/GenBank/DDBJ databases">
        <authorList>
            <person name="Nowell W R."/>
        </authorList>
    </citation>
    <scope>NUCLEOTIDE SEQUENCE</scope>
    <source>
        <strain evidence="2">Ploen Becks lab</strain>
    </source>
</reference>
<keyword evidence="3" id="KW-1185">Reference proteome</keyword>
<sequence>MNLIDENLLRLLFEYPQFFEAINESENLMETNQIGGSLNFQITNTSGNLNRIFNCTTTSYNISFSKNSKTFETAHSDIENAFKTLHAEFINRIKIKKRKLFTFESFCNQKPGIKNVNKCALRAILIGKAYSDNDPYRFELCKPDNQVLNIKVDKIPTDLNLPDTSYGIEEIKKIENYLKDYQITIINCDGKLDKHPIYIGDPKNKFIYLLFTGSHYNVITSMKAFYKRSYYCDFCKIAYQNVEKNKCKNLCNSCNRQKCAIETAFKCEKCDILYNNEKCYNIHTEKLYTQSEQNRKETSERPIRQTATQEHVVRRQSVERPNVLRPTSQNIPQTESNEFNKKLNQMVQLITQMSENYKKLLGTADRLIAGQVSLKDLFSDLKTRISGIESRLEKINRSIILVEGLFSEEMIEKARDQLGLDLTLDLNYNGVFLLNTPFQHNNINLFGTKLLHILFSKEEQSQGLVEPAKNRTAALDQHRVEFAAIF</sequence>
<accession>A0A814LFE6</accession>
<comment type="caution">
    <text evidence="2">The sequence shown here is derived from an EMBL/GenBank/DDBJ whole genome shotgun (WGS) entry which is preliminary data.</text>
</comment>
<dbReference type="EMBL" id="CAJNOC010005868">
    <property type="protein sequence ID" value="CAF1064249.1"/>
    <property type="molecule type" value="Genomic_DNA"/>
</dbReference>
<feature type="region of interest" description="Disordered" evidence="1">
    <location>
        <begin position="290"/>
        <end position="334"/>
    </location>
</feature>
<protein>
    <recommendedName>
        <fullName evidence="4">C2H2-type domain-containing protein</fullName>
    </recommendedName>
</protein>
<gene>
    <name evidence="2" type="ORF">OXX778_LOCUS19424</name>
</gene>
<evidence type="ECO:0008006" key="4">
    <source>
        <dbReference type="Google" id="ProtNLM"/>
    </source>
</evidence>
<dbReference type="AlphaFoldDB" id="A0A814LFE6"/>
<feature type="compositionally biased region" description="Polar residues" evidence="1">
    <location>
        <begin position="325"/>
        <end position="334"/>
    </location>
</feature>
<proteinExistence type="predicted"/>
<evidence type="ECO:0000313" key="2">
    <source>
        <dbReference type="EMBL" id="CAF1064249.1"/>
    </source>
</evidence>
<dbReference type="Proteomes" id="UP000663879">
    <property type="component" value="Unassembled WGS sequence"/>
</dbReference>
<evidence type="ECO:0000313" key="3">
    <source>
        <dbReference type="Proteomes" id="UP000663879"/>
    </source>
</evidence>
<dbReference type="OrthoDB" id="6750869at2759"/>